<dbReference type="InterPro" id="IPR014847">
    <property type="entry name" value="FA"/>
</dbReference>
<dbReference type="Pfam" id="PF00373">
    <property type="entry name" value="FERM_M"/>
    <property type="match status" value="1"/>
</dbReference>
<dbReference type="eggNOG" id="KOG3530">
    <property type="taxonomic scope" value="Eukaryota"/>
</dbReference>
<dbReference type="Gene3D" id="2.30.29.30">
    <property type="entry name" value="Pleckstrin-homology domain (PH domain)/Phosphotyrosine-binding domain (PTB)"/>
    <property type="match status" value="1"/>
</dbReference>
<keyword evidence="2" id="KW-0812">Transmembrane</keyword>
<dbReference type="Pfam" id="PF08736">
    <property type="entry name" value="FA"/>
    <property type="match status" value="1"/>
</dbReference>
<feature type="region of interest" description="Disordered" evidence="1">
    <location>
        <begin position="1"/>
        <end position="24"/>
    </location>
</feature>
<keyword evidence="5" id="KW-1185">Reference proteome</keyword>
<evidence type="ECO:0000256" key="2">
    <source>
        <dbReference type="SAM" id="Phobius"/>
    </source>
</evidence>
<dbReference type="InterPro" id="IPR018980">
    <property type="entry name" value="FERM_PH-like_C"/>
</dbReference>
<name>M7B067_CHEMY</name>
<dbReference type="Gene3D" id="1.20.80.10">
    <property type="match status" value="1"/>
</dbReference>
<dbReference type="PROSITE" id="PS50057">
    <property type="entry name" value="FERM_3"/>
    <property type="match status" value="1"/>
</dbReference>
<protein>
    <submittedName>
        <fullName evidence="4">FERM domain-containing protein 3</fullName>
    </submittedName>
</protein>
<reference evidence="5" key="1">
    <citation type="journal article" date="2013" name="Nat. Genet.">
        <title>The draft genomes of soft-shell turtle and green sea turtle yield insights into the development and evolution of the turtle-specific body plan.</title>
        <authorList>
            <person name="Wang Z."/>
            <person name="Pascual-Anaya J."/>
            <person name="Zadissa A."/>
            <person name="Li W."/>
            <person name="Niimura Y."/>
            <person name="Huang Z."/>
            <person name="Li C."/>
            <person name="White S."/>
            <person name="Xiong Z."/>
            <person name="Fang D."/>
            <person name="Wang B."/>
            <person name="Ming Y."/>
            <person name="Chen Y."/>
            <person name="Zheng Y."/>
            <person name="Kuraku S."/>
            <person name="Pignatelli M."/>
            <person name="Herrero J."/>
            <person name="Beal K."/>
            <person name="Nozawa M."/>
            <person name="Li Q."/>
            <person name="Wang J."/>
            <person name="Zhang H."/>
            <person name="Yu L."/>
            <person name="Shigenobu S."/>
            <person name="Wang J."/>
            <person name="Liu J."/>
            <person name="Flicek P."/>
            <person name="Searle S."/>
            <person name="Wang J."/>
            <person name="Kuratani S."/>
            <person name="Yin Y."/>
            <person name="Aken B."/>
            <person name="Zhang G."/>
            <person name="Irie N."/>
        </authorList>
    </citation>
    <scope>NUCLEOTIDE SEQUENCE [LARGE SCALE GENOMIC DNA]</scope>
</reference>
<dbReference type="Pfam" id="PF09380">
    <property type="entry name" value="FERM_C"/>
    <property type="match status" value="1"/>
</dbReference>
<dbReference type="PANTHER" id="PTHR23280:SF8">
    <property type="entry name" value="FERM DOMAIN-CONTAINING PROTEIN 3"/>
    <property type="match status" value="1"/>
</dbReference>
<dbReference type="InterPro" id="IPR035963">
    <property type="entry name" value="FERM_2"/>
</dbReference>
<dbReference type="GO" id="GO:0005856">
    <property type="term" value="C:cytoskeleton"/>
    <property type="evidence" value="ECO:0007669"/>
    <property type="project" value="TreeGrafter"/>
</dbReference>
<keyword evidence="2" id="KW-1133">Transmembrane helix</keyword>
<dbReference type="SUPFAM" id="SSF47031">
    <property type="entry name" value="Second domain of FERM"/>
    <property type="match status" value="1"/>
</dbReference>
<dbReference type="InterPro" id="IPR011993">
    <property type="entry name" value="PH-like_dom_sf"/>
</dbReference>
<dbReference type="InterPro" id="IPR014352">
    <property type="entry name" value="FERM/acyl-CoA-bd_prot_sf"/>
</dbReference>
<feature type="compositionally biased region" description="Low complexity" evidence="1">
    <location>
        <begin position="1"/>
        <end position="13"/>
    </location>
</feature>
<dbReference type="GO" id="GO:0031032">
    <property type="term" value="P:actomyosin structure organization"/>
    <property type="evidence" value="ECO:0007669"/>
    <property type="project" value="TreeGrafter"/>
</dbReference>
<dbReference type="SMART" id="SM01195">
    <property type="entry name" value="FA"/>
    <property type="match status" value="1"/>
</dbReference>
<dbReference type="InterPro" id="IPR000299">
    <property type="entry name" value="FERM_domain"/>
</dbReference>
<dbReference type="EMBL" id="KB549795">
    <property type="protein sequence ID" value="EMP30404.1"/>
    <property type="molecule type" value="Genomic_DNA"/>
</dbReference>
<dbReference type="Proteomes" id="UP000031443">
    <property type="component" value="Unassembled WGS sequence"/>
</dbReference>
<feature type="domain" description="FERM" evidence="3">
    <location>
        <begin position="1"/>
        <end position="196"/>
    </location>
</feature>
<accession>M7B067</accession>
<feature type="transmembrane region" description="Helical" evidence="2">
    <location>
        <begin position="444"/>
        <end position="463"/>
    </location>
</feature>
<dbReference type="FunFam" id="2.30.29.30:FF:000043">
    <property type="entry name" value="FERM domain-containing protein 5"/>
    <property type="match status" value="1"/>
</dbReference>
<proteinExistence type="predicted"/>
<dbReference type="SUPFAM" id="SSF50729">
    <property type="entry name" value="PH domain-like"/>
    <property type="match status" value="1"/>
</dbReference>
<dbReference type="AlphaFoldDB" id="M7B067"/>
<evidence type="ECO:0000313" key="4">
    <source>
        <dbReference type="EMBL" id="EMP30404.1"/>
    </source>
</evidence>
<organism evidence="4 5">
    <name type="scientific">Chelonia mydas</name>
    <name type="common">Green sea-turtle</name>
    <name type="synonym">Chelonia agassizi</name>
    <dbReference type="NCBI Taxonomy" id="8469"/>
    <lineage>
        <taxon>Eukaryota</taxon>
        <taxon>Metazoa</taxon>
        <taxon>Chordata</taxon>
        <taxon>Craniata</taxon>
        <taxon>Vertebrata</taxon>
        <taxon>Euteleostomi</taxon>
        <taxon>Archelosauria</taxon>
        <taxon>Testudinata</taxon>
        <taxon>Testudines</taxon>
        <taxon>Cryptodira</taxon>
        <taxon>Durocryptodira</taxon>
        <taxon>Americhelydia</taxon>
        <taxon>Chelonioidea</taxon>
        <taxon>Cheloniidae</taxon>
        <taxon>Chelonia</taxon>
    </lineage>
</organism>
<evidence type="ECO:0000313" key="5">
    <source>
        <dbReference type="Proteomes" id="UP000031443"/>
    </source>
</evidence>
<sequence length="510" mass="57691">MGAAESAFGAGAAHSDSLATPPPRSCCRTCCHFRERCRARAAELGDYDPDEHPDNYISDFKIFPKQSQKLEKKIAEIHQNEFRGQSPAVAEFNLLLKAHSLETYGVDPHPCKDSTGTTTFLGFTATGFVVFQGNKRIHLLKWADVYKLKFEGKTFYVLGAQKEKKAMLSFHTSTPAACKHLWKCGVENQAFYKMEDKNSIAASLNVDAKKAYVDKYANWYTRRYAKSSQIKTMSSSKIFFKGSRFRYSGKVAKEVVEASSKIQREPPEVHRTSIPQSCSSHSLNKQLIINMEPLQPLLPSPSEEEEVPLDEGIQLPKEDEISIPVVSNSPAKDAGESVDLTIEEEEKIKEEPLTISELVYNPSASLLPTPVDDDEIDMLFDTPSRAENEKEDTDSFEELEADENAFLVAEEEELKEARRALRCSYDFVMGNIQVNAFVKSFSRLLFVGLGLLLFVFPLLLVLLESDLDISFLHEIRQTPEFQQFHIEYYCPLRQWIACKINFIRDMLGNS</sequence>
<dbReference type="PANTHER" id="PTHR23280">
    <property type="entry name" value="4.1 G PROTEIN"/>
    <property type="match status" value="1"/>
</dbReference>
<dbReference type="STRING" id="8469.M7B067"/>
<evidence type="ECO:0000259" key="3">
    <source>
        <dbReference type="PROSITE" id="PS50057"/>
    </source>
</evidence>
<dbReference type="InterPro" id="IPR019748">
    <property type="entry name" value="FERM_central"/>
</dbReference>
<gene>
    <name evidence="4" type="ORF">UY3_12405</name>
</gene>
<dbReference type="SMART" id="SM01196">
    <property type="entry name" value="FERM_C"/>
    <property type="match status" value="1"/>
</dbReference>
<keyword evidence="2" id="KW-0472">Membrane</keyword>
<evidence type="ECO:0000256" key="1">
    <source>
        <dbReference type="SAM" id="MobiDB-lite"/>
    </source>
</evidence>
<dbReference type="CDD" id="cd14473">
    <property type="entry name" value="FERM_B-lobe"/>
    <property type="match status" value="1"/>
</dbReference>